<dbReference type="InterPro" id="IPR013249">
    <property type="entry name" value="RNA_pol_sigma70_r4_t2"/>
</dbReference>
<dbReference type="InterPro" id="IPR014284">
    <property type="entry name" value="RNA_pol_sigma-70_dom"/>
</dbReference>
<dbReference type="Pfam" id="PF08281">
    <property type="entry name" value="Sigma70_r4_2"/>
    <property type="match status" value="1"/>
</dbReference>
<dbReference type="AlphaFoldDB" id="A0A4R3TED9"/>
<dbReference type="Gene3D" id="1.10.1740.10">
    <property type="match status" value="1"/>
</dbReference>
<dbReference type="PANTHER" id="PTHR43133">
    <property type="entry name" value="RNA POLYMERASE ECF-TYPE SIGMA FACTO"/>
    <property type="match status" value="1"/>
</dbReference>
<accession>A0A4R3TED9</accession>
<dbReference type="EMBL" id="SMBP01000007">
    <property type="protein sequence ID" value="TCU60383.1"/>
    <property type="molecule type" value="Genomic_DNA"/>
</dbReference>
<dbReference type="NCBIfam" id="TIGR02937">
    <property type="entry name" value="sigma70-ECF"/>
    <property type="match status" value="1"/>
</dbReference>
<evidence type="ECO:0000256" key="4">
    <source>
        <dbReference type="ARBA" id="ARBA00023125"/>
    </source>
</evidence>
<protein>
    <submittedName>
        <fullName evidence="8">RNA polymerase sigma-70 factor (ECF subfamily)</fullName>
    </submittedName>
</protein>
<evidence type="ECO:0000313" key="8">
    <source>
        <dbReference type="EMBL" id="TCU60383.1"/>
    </source>
</evidence>
<evidence type="ECO:0000313" key="9">
    <source>
        <dbReference type="Proteomes" id="UP000295773"/>
    </source>
</evidence>
<dbReference type="InterPro" id="IPR036388">
    <property type="entry name" value="WH-like_DNA-bd_sf"/>
</dbReference>
<evidence type="ECO:0000256" key="3">
    <source>
        <dbReference type="ARBA" id="ARBA00023082"/>
    </source>
</evidence>
<evidence type="ECO:0000259" key="6">
    <source>
        <dbReference type="Pfam" id="PF04542"/>
    </source>
</evidence>
<dbReference type="GO" id="GO:0003677">
    <property type="term" value="F:DNA binding"/>
    <property type="evidence" value="ECO:0007669"/>
    <property type="project" value="UniProtKB-KW"/>
</dbReference>
<dbReference type="InterPro" id="IPR039425">
    <property type="entry name" value="RNA_pol_sigma-70-like"/>
</dbReference>
<dbReference type="InterPro" id="IPR013325">
    <property type="entry name" value="RNA_pol_sigma_r2"/>
</dbReference>
<evidence type="ECO:0000256" key="2">
    <source>
        <dbReference type="ARBA" id="ARBA00023015"/>
    </source>
</evidence>
<dbReference type="SUPFAM" id="SSF88659">
    <property type="entry name" value="Sigma3 and sigma4 domains of RNA polymerase sigma factors"/>
    <property type="match status" value="1"/>
</dbReference>
<dbReference type="CDD" id="cd06171">
    <property type="entry name" value="Sigma70_r4"/>
    <property type="match status" value="1"/>
</dbReference>
<keyword evidence="9" id="KW-1185">Reference proteome</keyword>
<dbReference type="Pfam" id="PF04542">
    <property type="entry name" value="Sigma70_r2"/>
    <property type="match status" value="1"/>
</dbReference>
<dbReference type="SUPFAM" id="SSF88946">
    <property type="entry name" value="Sigma2 domain of RNA polymerase sigma factors"/>
    <property type="match status" value="1"/>
</dbReference>
<gene>
    <name evidence="8" type="ORF">EDD61_10779</name>
</gene>
<comment type="caution">
    <text evidence="8">The sequence shown here is derived from an EMBL/GenBank/DDBJ whole genome shotgun (WGS) entry which is preliminary data.</text>
</comment>
<dbReference type="GO" id="GO:0006352">
    <property type="term" value="P:DNA-templated transcription initiation"/>
    <property type="evidence" value="ECO:0007669"/>
    <property type="project" value="InterPro"/>
</dbReference>
<dbReference type="GO" id="GO:0016987">
    <property type="term" value="F:sigma factor activity"/>
    <property type="evidence" value="ECO:0007669"/>
    <property type="project" value="UniProtKB-KW"/>
</dbReference>
<evidence type="ECO:0000259" key="7">
    <source>
        <dbReference type="Pfam" id="PF08281"/>
    </source>
</evidence>
<organism evidence="8 9">
    <name type="scientific">Longicatena caecimuris</name>
    <dbReference type="NCBI Taxonomy" id="1796635"/>
    <lineage>
        <taxon>Bacteria</taxon>
        <taxon>Bacillati</taxon>
        <taxon>Bacillota</taxon>
        <taxon>Erysipelotrichia</taxon>
        <taxon>Erysipelotrichales</taxon>
        <taxon>Erysipelotrichaceae</taxon>
        <taxon>Longicatena</taxon>
    </lineage>
</organism>
<evidence type="ECO:0000256" key="1">
    <source>
        <dbReference type="ARBA" id="ARBA00010641"/>
    </source>
</evidence>
<dbReference type="RefSeq" id="WP_008687687.1">
    <property type="nucleotide sequence ID" value="NZ_AP024510.1"/>
</dbReference>
<feature type="domain" description="RNA polymerase sigma-70 region 2" evidence="6">
    <location>
        <begin position="21"/>
        <end position="85"/>
    </location>
</feature>
<comment type="similarity">
    <text evidence="1">Belongs to the sigma-70 factor family. ECF subfamily.</text>
</comment>
<dbReference type="Gene3D" id="1.10.10.10">
    <property type="entry name" value="Winged helix-like DNA-binding domain superfamily/Winged helix DNA-binding domain"/>
    <property type="match status" value="1"/>
</dbReference>
<reference evidence="8 9" key="1">
    <citation type="submission" date="2019-03" db="EMBL/GenBank/DDBJ databases">
        <title>Genomic Encyclopedia of Type Strains, Phase IV (KMG-IV): sequencing the most valuable type-strain genomes for metagenomic binning, comparative biology and taxonomic classification.</title>
        <authorList>
            <person name="Goeker M."/>
        </authorList>
    </citation>
    <scope>NUCLEOTIDE SEQUENCE [LARGE SCALE GENOMIC DNA]</scope>
    <source>
        <strain evidence="8 9">DSM 29481</strain>
    </source>
</reference>
<dbReference type="PANTHER" id="PTHR43133:SF8">
    <property type="entry name" value="RNA POLYMERASE SIGMA FACTOR HI_1459-RELATED"/>
    <property type="match status" value="1"/>
</dbReference>
<evidence type="ECO:0000256" key="5">
    <source>
        <dbReference type="ARBA" id="ARBA00023163"/>
    </source>
</evidence>
<dbReference type="GeneID" id="73796029"/>
<dbReference type="InterPro" id="IPR013324">
    <property type="entry name" value="RNA_pol_sigma_r3/r4-like"/>
</dbReference>
<keyword evidence="4" id="KW-0238">DNA-binding</keyword>
<keyword evidence="5" id="KW-0804">Transcription</keyword>
<proteinExistence type="inferred from homology"/>
<keyword evidence="3" id="KW-0731">Sigma factor</keyword>
<name>A0A4R3TED9_9FIRM</name>
<dbReference type="InterPro" id="IPR007627">
    <property type="entry name" value="RNA_pol_sigma70_r2"/>
</dbReference>
<keyword evidence="2" id="KW-0805">Transcription regulation</keyword>
<sequence>MKEHTIIEHIRHGDVNALDTLIRQYYPQIYSYVYARVKHRDIAADITQEVFIRFTQHIDSYTFQGKTKQYLLRIAINQCNSWYAKYKEIALPDDLEIADEKTEDTYDRQRLIFYLNKLPDEQKDVLLLKYFEQLKSKEIATLLNISESTVKTRVRLGLKKLKTYMKKEEWL</sequence>
<feature type="domain" description="RNA polymerase sigma factor 70 region 4 type 2" evidence="7">
    <location>
        <begin position="109"/>
        <end position="161"/>
    </location>
</feature>
<dbReference type="Proteomes" id="UP000295773">
    <property type="component" value="Unassembled WGS sequence"/>
</dbReference>